<comment type="caution">
    <text evidence="5">The sequence shown here is derived from an EMBL/GenBank/DDBJ whole genome shotgun (WGS) entry which is preliminary data.</text>
</comment>
<name>A0ABT2UIF1_9BACL</name>
<dbReference type="Proteomes" id="UP001652445">
    <property type="component" value="Unassembled WGS sequence"/>
</dbReference>
<keyword evidence="6" id="KW-1185">Reference proteome</keyword>
<proteinExistence type="predicted"/>
<accession>A0ABT2UIF1</accession>
<sequence>MNWNSPNVNRYGETISLKIPGYGLLHDMTDRILNAINHSEDTEDTSLDVLIVGAGGGHEIVTLGSKHDNWTFTGIDPSEPMLKIAESRINQAELGDRVSLIKGTVDKLPLEKRYDGATCMLVLHFVKGMQHKLELLRGISARLKPGAPLLLASLNGEPQTQQFATQMQAWETHMLDNGITQEEWERFAASIGQESDPISAEDVAMLLQEAGFTHTSRYFGSYLIEGYFCFKSADTME</sequence>
<dbReference type="InterPro" id="IPR013217">
    <property type="entry name" value="Methyltransf_12"/>
</dbReference>
<dbReference type="PANTHER" id="PTHR43464">
    <property type="entry name" value="METHYLTRANSFERASE"/>
    <property type="match status" value="1"/>
</dbReference>
<evidence type="ECO:0000259" key="4">
    <source>
        <dbReference type="Pfam" id="PF08242"/>
    </source>
</evidence>
<dbReference type="Pfam" id="PF08242">
    <property type="entry name" value="Methyltransf_12"/>
    <property type="match status" value="1"/>
</dbReference>
<dbReference type="CDD" id="cd02440">
    <property type="entry name" value="AdoMet_MTases"/>
    <property type="match status" value="1"/>
</dbReference>
<dbReference type="PANTHER" id="PTHR43464:SF19">
    <property type="entry name" value="UBIQUINONE BIOSYNTHESIS O-METHYLTRANSFERASE, MITOCHONDRIAL"/>
    <property type="match status" value="1"/>
</dbReference>
<gene>
    <name evidence="5" type="ORF">OB236_19995</name>
</gene>
<evidence type="ECO:0000256" key="1">
    <source>
        <dbReference type="ARBA" id="ARBA00022603"/>
    </source>
</evidence>
<reference evidence="5 6" key="1">
    <citation type="submission" date="2022-09" db="EMBL/GenBank/DDBJ databases">
        <authorList>
            <person name="Han X.L."/>
            <person name="Wang Q."/>
            <person name="Lu T."/>
        </authorList>
    </citation>
    <scope>NUCLEOTIDE SEQUENCE [LARGE SCALE GENOMIC DNA]</scope>
    <source>
        <strain evidence="5 6">WQ 127069</strain>
    </source>
</reference>
<protein>
    <submittedName>
        <fullName evidence="5">Class I SAM-dependent methyltransferase</fullName>
    </submittedName>
</protein>
<keyword evidence="2" id="KW-0808">Transferase</keyword>
<keyword evidence="3" id="KW-0949">S-adenosyl-L-methionine</keyword>
<keyword evidence="1 5" id="KW-0489">Methyltransferase</keyword>
<evidence type="ECO:0000313" key="5">
    <source>
        <dbReference type="EMBL" id="MCU6794392.1"/>
    </source>
</evidence>
<dbReference type="GO" id="GO:0032259">
    <property type="term" value="P:methylation"/>
    <property type="evidence" value="ECO:0007669"/>
    <property type="project" value="UniProtKB-KW"/>
</dbReference>
<dbReference type="SUPFAM" id="SSF53335">
    <property type="entry name" value="S-adenosyl-L-methionine-dependent methyltransferases"/>
    <property type="match status" value="1"/>
</dbReference>
<dbReference type="GO" id="GO:0008168">
    <property type="term" value="F:methyltransferase activity"/>
    <property type="evidence" value="ECO:0007669"/>
    <property type="project" value="UniProtKB-KW"/>
</dbReference>
<evidence type="ECO:0000256" key="3">
    <source>
        <dbReference type="ARBA" id="ARBA00022691"/>
    </source>
</evidence>
<evidence type="ECO:0000313" key="6">
    <source>
        <dbReference type="Proteomes" id="UP001652445"/>
    </source>
</evidence>
<feature type="domain" description="Methyltransferase type 12" evidence="4">
    <location>
        <begin position="50"/>
        <end position="148"/>
    </location>
</feature>
<dbReference type="EMBL" id="JAOQIO010000084">
    <property type="protein sequence ID" value="MCU6794392.1"/>
    <property type="molecule type" value="Genomic_DNA"/>
</dbReference>
<dbReference type="Gene3D" id="3.40.50.150">
    <property type="entry name" value="Vaccinia Virus protein VP39"/>
    <property type="match status" value="1"/>
</dbReference>
<dbReference type="InterPro" id="IPR029063">
    <property type="entry name" value="SAM-dependent_MTases_sf"/>
</dbReference>
<organism evidence="5 6">
    <name type="scientific">Paenibacillus baimaensis</name>
    <dbReference type="NCBI Taxonomy" id="2982185"/>
    <lineage>
        <taxon>Bacteria</taxon>
        <taxon>Bacillati</taxon>
        <taxon>Bacillota</taxon>
        <taxon>Bacilli</taxon>
        <taxon>Bacillales</taxon>
        <taxon>Paenibacillaceae</taxon>
        <taxon>Paenibacillus</taxon>
    </lineage>
</organism>
<evidence type="ECO:0000256" key="2">
    <source>
        <dbReference type="ARBA" id="ARBA00022679"/>
    </source>
</evidence>